<dbReference type="EMBL" id="FN653050">
    <property type="protein sequence ID" value="CBY10033.1"/>
    <property type="molecule type" value="Genomic_DNA"/>
</dbReference>
<reference evidence="2" key="1">
    <citation type="journal article" date="2010" name="Science">
        <title>Plasticity of animal genome architecture unmasked by rapid evolution of a pelagic tunicate.</title>
        <authorList>
            <person name="Denoeud F."/>
            <person name="Henriet S."/>
            <person name="Mungpakdee S."/>
            <person name="Aury J.M."/>
            <person name="Da Silva C."/>
            <person name="Brinkmann H."/>
            <person name="Mikhaleva J."/>
            <person name="Olsen L.C."/>
            <person name="Jubin C."/>
            <person name="Canestro C."/>
            <person name="Bouquet J.M."/>
            <person name="Danks G."/>
            <person name="Poulain J."/>
            <person name="Campsteijn C."/>
            <person name="Adamski M."/>
            <person name="Cross I."/>
            <person name="Yadetie F."/>
            <person name="Muffato M."/>
            <person name="Louis A."/>
            <person name="Butcher S."/>
            <person name="Tsagkogeorga G."/>
            <person name="Konrad A."/>
            <person name="Singh S."/>
            <person name="Jensen M.F."/>
            <person name="Cong E.H."/>
            <person name="Eikeseth-Otteraa H."/>
            <person name="Noel B."/>
            <person name="Anthouard V."/>
            <person name="Porcel B.M."/>
            <person name="Kachouri-Lafond R."/>
            <person name="Nishino A."/>
            <person name="Ugolini M."/>
            <person name="Chourrout P."/>
            <person name="Nishida H."/>
            <person name="Aasland R."/>
            <person name="Huzurbazar S."/>
            <person name="Westhof E."/>
            <person name="Delsuc F."/>
            <person name="Lehrach H."/>
            <person name="Reinhardt R."/>
            <person name="Weissenbach J."/>
            <person name="Roy S.W."/>
            <person name="Artiguenave F."/>
            <person name="Postlethwait J.H."/>
            <person name="Manak J.R."/>
            <person name="Thompson E.M."/>
            <person name="Jaillon O."/>
            <person name="Du Pasquier L."/>
            <person name="Boudinot P."/>
            <person name="Liberles D.A."/>
            <person name="Volff J.N."/>
            <person name="Philippe H."/>
            <person name="Lenhard B."/>
            <person name="Roest Crollius H."/>
            <person name="Wincker P."/>
            <person name="Chourrout D."/>
        </authorList>
    </citation>
    <scope>NUCLEOTIDE SEQUENCE [LARGE SCALE GENOMIC DNA]</scope>
</reference>
<feature type="compositionally biased region" description="Polar residues" evidence="1">
    <location>
        <begin position="205"/>
        <end position="217"/>
    </location>
</feature>
<evidence type="ECO:0008006" key="4">
    <source>
        <dbReference type="Google" id="ProtNLM"/>
    </source>
</evidence>
<protein>
    <recommendedName>
        <fullName evidence="4">Tudor domain-containing protein</fullName>
    </recommendedName>
</protein>
<feature type="region of interest" description="Disordered" evidence="1">
    <location>
        <begin position="205"/>
        <end position="244"/>
    </location>
</feature>
<keyword evidence="3" id="KW-1185">Reference proteome</keyword>
<dbReference type="OrthoDB" id="10504983at2759"/>
<organism evidence="2">
    <name type="scientific">Oikopleura dioica</name>
    <name type="common">Tunicate</name>
    <dbReference type="NCBI Taxonomy" id="34765"/>
    <lineage>
        <taxon>Eukaryota</taxon>
        <taxon>Metazoa</taxon>
        <taxon>Chordata</taxon>
        <taxon>Tunicata</taxon>
        <taxon>Appendicularia</taxon>
        <taxon>Copelata</taxon>
        <taxon>Oikopleuridae</taxon>
        <taxon>Oikopleura</taxon>
    </lineage>
</organism>
<dbReference type="Proteomes" id="UP000001307">
    <property type="component" value="Unassembled WGS sequence"/>
</dbReference>
<evidence type="ECO:0000256" key="1">
    <source>
        <dbReference type="SAM" id="MobiDB-lite"/>
    </source>
</evidence>
<accession>E4XH85</accession>
<evidence type="ECO:0000313" key="3">
    <source>
        <dbReference type="Proteomes" id="UP000001307"/>
    </source>
</evidence>
<sequence length="244" mass="28888">MKVDRTKRAPWSYPKFIPDELMVMAKYYQDGAFYPGVLTSRFRDHKGWIYYNCRFYDGYFQRKTYEEDIRPYCEEEATEAKKAAAQIYENTKNEENWFYFHKQMQLELSRPLNRNQISSGMEVLVEEMKKGGPVWTLGIVKSKLKESVLVVFEENNSNSNESRTSERFVNYSSIRKSTKKNKQYFNCFDNVGSFIEKFEISSNPAHSLQSNRSTPQTALKRKASKTIEFVDENKNPVSKKRRRK</sequence>
<name>E4XH85_OIKDI</name>
<gene>
    <name evidence="2" type="ORF">GSOID_T00010856001</name>
</gene>
<proteinExistence type="predicted"/>
<evidence type="ECO:0000313" key="2">
    <source>
        <dbReference type="EMBL" id="CBY10033.1"/>
    </source>
</evidence>
<dbReference type="InParanoid" id="E4XH85"/>
<dbReference type="AlphaFoldDB" id="E4XH85"/>